<dbReference type="AlphaFoldDB" id="A0A239ELT7"/>
<evidence type="ECO:0000256" key="1">
    <source>
        <dbReference type="SAM" id="SignalP"/>
    </source>
</evidence>
<proteinExistence type="predicted"/>
<evidence type="ECO:0008006" key="4">
    <source>
        <dbReference type="Google" id="ProtNLM"/>
    </source>
</evidence>
<dbReference type="OrthoDB" id="1115882at2"/>
<accession>A0A239ELT7</accession>
<evidence type="ECO:0000313" key="2">
    <source>
        <dbReference type="EMBL" id="SNS45361.1"/>
    </source>
</evidence>
<feature type="signal peptide" evidence="1">
    <location>
        <begin position="1"/>
        <end position="20"/>
    </location>
</feature>
<sequence>MKSVKGLLIVLCLVTFGLSAQPKKVTESVAVAGQTNLDLDFAFADDIMFKTWDKNEVLVEVMVEINDGEDNDIFTLNSSTSASTIYIEMDEDMWKKISKEKNGKWSNCSYTSTINYTVYLPRKMNVRSETISGDYAFEYFGAEMELKTISGEIDVTIPERNGMDFKAKTISGEIFSNIEISYPYGKEGLRQVVGQDVRGRVSNGGVESSFETISGNIYLRKG</sequence>
<reference evidence="2 3" key="1">
    <citation type="submission" date="2017-06" db="EMBL/GenBank/DDBJ databases">
        <authorList>
            <person name="Kim H.J."/>
            <person name="Triplett B.A."/>
        </authorList>
    </citation>
    <scope>NUCLEOTIDE SEQUENCE [LARGE SCALE GENOMIC DNA]</scope>
    <source>
        <strain evidence="2 3">DSM 19307</strain>
    </source>
</reference>
<keyword evidence="1" id="KW-0732">Signal</keyword>
<feature type="chain" id="PRO_5012647322" description="Adhesin domain-containing protein" evidence="1">
    <location>
        <begin position="21"/>
        <end position="222"/>
    </location>
</feature>
<dbReference type="Proteomes" id="UP000198393">
    <property type="component" value="Unassembled WGS sequence"/>
</dbReference>
<dbReference type="EMBL" id="FZPD01000001">
    <property type="protein sequence ID" value="SNS45361.1"/>
    <property type="molecule type" value="Genomic_DNA"/>
</dbReference>
<protein>
    <recommendedName>
        <fullName evidence="4">Adhesin domain-containing protein</fullName>
    </recommendedName>
</protein>
<name>A0A239ELT7_EKHLU</name>
<evidence type="ECO:0000313" key="3">
    <source>
        <dbReference type="Proteomes" id="UP000198393"/>
    </source>
</evidence>
<gene>
    <name evidence="2" type="ORF">SAMN05421640_0212</name>
</gene>
<dbReference type="RefSeq" id="WP_089354994.1">
    <property type="nucleotide sequence ID" value="NZ_FZPD01000001.1"/>
</dbReference>
<keyword evidence="3" id="KW-1185">Reference proteome</keyword>
<organism evidence="2 3">
    <name type="scientific">Ekhidna lutea</name>
    <dbReference type="NCBI Taxonomy" id="447679"/>
    <lineage>
        <taxon>Bacteria</taxon>
        <taxon>Pseudomonadati</taxon>
        <taxon>Bacteroidota</taxon>
        <taxon>Cytophagia</taxon>
        <taxon>Cytophagales</taxon>
        <taxon>Reichenbachiellaceae</taxon>
        <taxon>Ekhidna</taxon>
    </lineage>
</organism>